<proteinExistence type="predicted"/>
<organism evidence="4 5">
    <name type="scientific">Marivirga aurantiaca</name>
    <dbReference type="NCBI Taxonomy" id="2802615"/>
    <lineage>
        <taxon>Bacteria</taxon>
        <taxon>Pseudomonadati</taxon>
        <taxon>Bacteroidota</taxon>
        <taxon>Cytophagia</taxon>
        <taxon>Cytophagales</taxon>
        <taxon>Marivirgaceae</taxon>
        <taxon>Marivirga</taxon>
    </lineage>
</organism>
<reference evidence="4" key="1">
    <citation type="submission" date="2021-01" db="EMBL/GenBank/DDBJ databases">
        <title>Marivirga aurantiaca sp. nov., isolated from intertidal surface sediments.</title>
        <authorList>
            <person name="Zhang M."/>
        </authorList>
    </citation>
    <scope>NUCLEOTIDE SEQUENCE</scope>
    <source>
        <strain evidence="4">S37H4</strain>
    </source>
</reference>
<dbReference type="Pfam" id="PF08139">
    <property type="entry name" value="LPAM_1"/>
    <property type="match status" value="1"/>
</dbReference>
<comment type="caution">
    <text evidence="4">The sequence shown here is derived from an EMBL/GenBank/DDBJ whole genome shotgun (WGS) entry which is preliminary data.</text>
</comment>
<keyword evidence="5" id="KW-1185">Reference proteome</keyword>
<evidence type="ECO:0000313" key="5">
    <source>
        <dbReference type="Proteomes" id="UP000611723"/>
    </source>
</evidence>
<dbReference type="Proteomes" id="UP000611723">
    <property type="component" value="Unassembled WGS sequence"/>
</dbReference>
<accession>A0A935CC32</accession>
<evidence type="ECO:0000256" key="1">
    <source>
        <dbReference type="ARBA" id="ARBA00017922"/>
    </source>
</evidence>
<evidence type="ECO:0000313" key="4">
    <source>
        <dbReference type="EMBL" id="MBK6267177.1"/>
    </source>
</evidence>
<protein>
    <recommendedName>
        <fullName evidence="1">Type IV secretion system putative lipoprotein virB7</fullName>
    </recommendedName>
</protein>
<dbReference type="EMBL" id="JAEQBW010000015">
    <property type="protein sequence ID" value="MBK6267177.1"/>
    <property type="molecule type" value="Genomic_DNA"/>
</dbReference>
<dbReference type="CDD" id="cd07067">
    <property type="entry name" value="HP_PGM_like"/>
    <property type="match status" value="1"/>
</dbReference>
<dbReference type="InterPro" id="IPR029033">
    <property type="entry name" value="His_PPase_superfam"/>
</dbReference>
<dbReference type="RefSeq" id="WP_201432867.1">
    <property type="nucleotide sequence ID" value="NZ_JAEQBW010000015.1"/>
</dbReference>
<dbReference type="AlphaFoldDB" id="A0A935CC32"/>
<evidence type="ECO:0000256" key="3">
    <source>
        <dbReference type="SAM" id="SignalP"/>
    </source>
</evidence>
<feature type="signal peptide" evidence="3">
    <location>
        <begin position="1"/>
        <end position="19"/>
    </location>
</feature>
<dbReference type="Gene3D" id="3.40.50.1240">
    <property type="entry name" value="Phosphoglycerate mutase-like"/>
    <property type="match status" value="1"/>
</dbReference>
<evidence type="ECO:0000256" key="2">
    <source>
        <dbReference type="ARBA" id="ARBA00022729"/>
    </source>
</evidence>
<name>A0A935CC32_9BACT</name>
<keyword evidence="2 3" id="KW-0732">Signal</keyword>
<dbReference type="Pfam" id="PF00300">
    <property type="entry name" value="His_Phos_1"/>
    <property type="match status" value="1"/>
</dbReference>
<sequence>MKKSIFVIVSLMLLSACNSGENMKTIYFVRHAEKENSINDNPSLAVEGVIRSVDLASWFKNIKVDTVFSSDYLRTIETAKPLLDAKNLELGKYNPSDYEGFAKILQEISADTIVVIGHSNTILEQIEVLGAEKPQGEIAESEYDKIFELRLPVREVKVHQYGSKSQ</sequence>
<dbReference type="PROSITE" id="PS51257">
    <property type="entry name" value="PROKAR_LIPOPROTEIN"/>
    <property type="match status" value="1"/>
</dbReference>
<dbReference type="SUPFAM" id="SSF53254">
    <property type="entry name" value="Phosphoglycerate mutase-like"/>
    <property type="match status" value="1"/>
</dbReference>
<dbReference type="InterPro" id="IPR013078">
    <property type="entry name" value="His_Pase_superF_clade-1"/>
</dbReference>
<dbReference type="InterPro" id="IPR012640">
    <property type="entry name" value="Membr_lipoprot_lipid_attach_CS"/>
</dbReference>
<feature type="chain" id="PRO_5037159694" description="Type IV secretion system putative lipoprotein virB7" evidence="3">
    <location>
        <begin position="20"/>
        <end position="166"/>
    </location>
</feature>
<gene>
    <name evidence="4" type="ORF">JKA74_19185</name>
</gene>